<keyword evidence="2" id="KW-1185">Reference proteome</keyword>
<dbReference type="STRING" id="1079859.SAMN04515674_12411"/>
<evidence type="ECO:0000313" key="2">
    <source>
        <dbReference type="Proteomes" id="UP000199306"/>
    </source>
</evidence>
<dbReference type="EMBL" id="FOXH01000024">
    <property type="protein sequence ID" value="SFQ50860.1"/>
    <property type="molecule type" value="Genomic_DNA"/>
</dbReference>
<gene>
    <name evidence="1" type="ORF">SAMN04515674_12411</name>
</gene>
<reference evidence="1 2" key="1">
    <citation type="submission" date="2016-10" db="EMBL/GenBank/DDBJ databases">
        <authorList>
            <person name="de Groot N.N."/>
        </authorList>
    </citation>
    <scope>NUCLEOTIDE SEQUENCE [LARGE SCALE GENOMIC DNA]</scope>
    <source>
        <strain evidence="2">E92,LMG 26720,CCM 7988</strain>
    </source>
</reference>
<name>A0A1I5Z341_9BACT</name>
<accession>A0A1I5Z341</accession>
<dbReference type="AlphaFoldDB" id="A0A1I5Z341"/>
<proteinExistence type="predicted"/>
<sequence length="45" mass="5079">MVDLKQIFYGKEFVLNLIKDKVKALPGNPEVLFCGKGFSKTDSEM</sequence>
<evidence type="ECO:0000313" key="1">
    <source>
        <dbReference type="EMBL" id="SFQ50860.1"/>
    </source>
</evidence>
<protein>
    <submittedName>
        <fullName evidence="1">Uncharacterized protein</fullName>
    </submittedName>
</protein>
<organism evidence="1 2">
    <name type="scientific">Pseudarcicella hirudinis</name>
    <dbReference type="NCBI Taxonomy" id="1079859"/>
    <lineage>
        <taxon>Bacteria</taxon>
        <taxon>Pseudomonadati</taxon>
        <taxon>Bacteroidota</taxon>
        <taxon>Cytophagia</taxon>
        <taxon>Cytophagales</taxon>
        <taxon>Flectobacillaceae</taxon>
        <taxon>Pseudarcicella</taxon>
    </lineage>
</organism>
<dbReference type="Proteomes" id="UP000199306">
    <property type="component" value="Unassembled WGS sequence"/>
</dbReference>